<proteinExistence type="predicted"/>
<comment type="caution">
    <text evidence="2">The sequence shown here is derived from an EMBL/GenBank/DDBJ whole genome shotgun (WGS) entry which is preliminary data.</text>
</comment>
<dbReference type="Proteomes" id="UP000197208">
    <property type="component" value="Unassembled WGS sequence"/>
</dbReference>
<name>A0A246BJG7_9DEIO</name>
<evidence type="ECO:0000313" key="2">
    <source>
        <dbReference type="EMBL" id="OWL95460.1"/>
    </source>
</evidence>
<dbReference type="AlphaFoldDB" id="A0A246BJG7"/>
<accession>A0A246BJG7</accession>
<evidence type="ECO:0000256" key="1">
    <source>
        <dbReference type="SAM" id="SignalP"/>
    </source>
</evidence>
<protein>
    <submittedName>
        <fullName evidence="2">Uncharacterized protein</fullName>
    </submittedName>
</protein>
<evidence type="ECO:0000313" key="3">
    <source>
        <dbReference type="Proteomes" id="UP000197208"/>
    </source>
</evidence>
<dbReference type="RefSeq" id="WP_088248858.1">
    <property type="nucleotide sequence ID" value="NZ_NHMK01000016.1"/>
</dbReference>
<feature type="signal peptide" evidence="1">
    <location>
        <begin position="1"/>
        <end position="23"/>
    </location>
</feature>
<sequence>MRRRPLALLLLACAALLAVPVAAAVLARKLPPDPPGCAVGARLTGLRSHLGQYQVRIELPPTCPPNEQRLARIITRNGGRLPPIGYFRLGAGYPRRIDWWVFPGAQVQDRPAPNVWVDAPLRGVPTWW</sequence>
<keyword evidence="1" id="KW-0732">Signal</keyword>
<dbReference type="OrthoDB" id="72376at2"/>
<gene>
    <name evidence="2" type="ORF">CBQ26_11915</name>
</gene>
<keyword evidence="3" id="KW-1185">Reference proteome</keyword>
<organism evidence="2 3">
    <name type="scientific">Deinococcus indicus</name>
    <dbReference type="NCBI Taxonomy" id="223556"/>
    <lineage>
        <taxon>Bacteria</taxon>
        <taxon>Thermotogati</taxon>
        <taxon>Deinococcota</taxon>
        <taxon>Deinococci</taxon>
        <taxon>Deinococcales</taxon>
        <taxon>Deinococcaceae</taxon>
        <taxon>Deinococcus</taxon>
    </lineage>
</organism>
<dbReference type="EMBL" id="NHMK01000016">
    <property type="protein sequence ID" value="OWL95460.1"/>
    <property type="molecule type" value="Genomic_DNA"/>
</dbReference>
<reference evidence="2 3" key="1">
    <citation type="submission" date="2017-05" db="EMBL/GenBank/DDBJ databases">
        <title>De novo genome assembly of Deniococcus indicus strain DR1.</title>
        <authorList>
            <person name="Chauhan D."/>
            <person name="Yennamalli R.M."/>
            <person name="Priyadarshini R."/>
        </authorList>
    </citation>
    <scope>NUCLEOTIDE SEQUENCE [LARGE SCALE GENOMIC DNA]</scope>
    <source>
        <strain evidence="2 3">DR1</strain>
    </source>
</reference>
<feature type="chain" id="PRO_5012670363" evidence="1">
    <location>
        <begin position="24"/>
        <end position="128"/>
    </location>
</feature>